<evidence type="ECO:0000256" key="1">
    <source>
        <dbReference type="SAM" id="MobiDB-lite"/>
    </source>
</evidence>
<dbReference type="NCBIfam" id="TIGR03546">
    <property type="entry name" value="TIGR03546 family protein"/>
    <property type="match status" value="1"/>
</dbReference>
<dbReference type="RefSeq" id="WP_146530012.1">
    <property type="nucleotide sequence ID" value="NZ_SJPV01000011.1"/>
</dbReference>
<name>A0A5C6D7U3_9BACT</name>
<feature type="compositionally biased region" description="Polar residues" evidence="1">
    <location>
        <begin position="220"/>
        <end position="246"/>
    </location>
</feature>
<dbReference type="Pfam" id="PF09835">
    <property type="entry name" value="DUF2062"/>
    <property type="match status" value="1"/>
</dbReference>
<evidence type="ECO:0000313" key="5">
    <source>
        <dbReference type="Proteomes" id="UP000319143"/>
    </source>
</evidence>
<evidence type="ECO:0000313" key="4">
    <source>
        <dbReference type="EMBL" id="TWU32890.1"/>
    </source>
</evidence>
<keyword evidence="5" id="KW-1185">Reference proteome</keyword>
<dbReference type="Proteomes" id="UP000319143">
    <property type="component" value="Unassembled WGS sequence"/>
</dbReference>
<feature type="compositionally biased region" description="Low complexity" evidence="1">
    <location>
        <begin position="193"/>
        <end position="202"/>
    </location>
</feature>
<feature type="transmembrane region" description="Helical" evidence="2">
    <location>
        <begin position="115"/>
        <end position="138"/>
    </location>
</feature>
<feature type="transmembrane region" description="Helical" evidence="2">
    <location>
        <begin position="25"/>
        <end position="55"/>
    </location>
</feature>
<dbReference type="AlphaFoldDB" id="A0A5C6D7U3"/>
<feature type="region of interest" description="Disordered" evidence="1">
    <location>
        <begin position="172"/>
        <end position="202"/>
    </location>
</feature>
<gene>
    <name evidence="4" type="ORF">Poly41_52680</name>
</gene>
<keyword evidence="2" id="KW-0472">Membrane</keyword>
<proteinExistence type="predicted"/>
<accession>A0A5C6D7U3</accession>
<keyword evidence="2" id="KW-1133">Transmembrane helix</keyword>
<organism evidence="4 5">
    <name type="scientific">Novipirellula artificiosorum</name>
    <dbReference type="NCBI Taxonomy" id="2528016"/>
    <lineage>
        <taxon>Bacteria</taxon>
        <taxon>Pseudomonadati</taxon>
        <taxon>Planctomycetota</taxon>
        <taxon>Planctomycetia</taxon>
        <taxon>Pirellulales</taxon>
        <taxon>Pirellulaceae</taxon>
        <taxon>Novipirellula</taxon>
    </lineage>
</organism>
<comment type="caution">
    <text evidence="4">The sequence shown here is derived from an EMBL/GenBank/DDBJ whole genome shotgun (WGS) entry which is preliminary data.</text>
</comment>
<protein>
    <recommendedName>
        <fullName evidence="3">DUF2062 domain-containing protein</fullName>
    </recommendedName>
</protein>
<reference evidence="4 5" key="1">
    <citation type="submission" date="2019-02" db="EMBL/GenBank/DDBJ databases">
        <title>Deep-cultivation of Planctomycetes and their phenomic and genomic characterization uncovers novel biology.</title>
        <authorList>
            <person name="Wiegand S."/>
            <person name="Jogler M."/>
            <person name="Boedeker C."/>
            <person name="Pinto D."/>
            <person name="Vollmers J."/>
            <person name="Rivas-Marin E."/>
            <person name="Kohn T."/>
            <person name="Peeters S.H."/>
            <person name="Heuer A."/>
            <person name="Rast P."/>
            <person name="Oberbeckmann S."/>
            <person name="Bunk B."/>
            <person name="Jeske O."/>
            <person name="Meyerdierks A."/>
            <person name="Storesund J.E."/>
            <person name="Kallscheuer N."/>
            <person name="Luecker S."/>
            <person name="Lage O.M."/>
            <person name="Pohl T."/>
            <person name="Merkel B.J."/>
            <person name="Hornburger P."/>
            <person name="Mueller R.-W."/>
            <person name="Bruemmer F."/>
            <person name="Labrenz M."/>
            <person name="Spormann A.M."/>
            <person name="Op Den Camp H."/>
            <person name="Overmann J."/>
            <person name="Amann R."/>
            <person name="Jetten M.S.M."/>
            <person name="Mascher T."/>
            <person name="Medema M.H."/>
            <person name="Devos D.P."/>
            <person name="Kaster A.-K."/>
            <person name="Ovreas L."/>
            <person name="Rohde M."/>
            <person name="Galperin M.Y."/>
            <person name="Jogler C."/>
        </authorList>
    </citation>
    <scope>NUCLEOTIDE SEQUENCE [LARGE SCALE GENOMIC DNA]</scope>
    <source>
        <strain evidence="4 5">Poly41</strain>
    </source>
</reference>
<feature type="domain" description="DUF2062" evidence="3">
    <location>
        <begin position="19"/>
        <end position="141"/>
    </location>
</feature>
<sequence>MIIWSIKLISNVRKAVAGRKYPHQLAWAVALGALLGIIPHGNLLALFVLIAVLSFKINHAMAGLTAIGVTFAATKLDPISHEVGQWVLTHPSGGPHLAKAWMLPLAPWTEMNNTVVMGSFLIGVAALLPIFMITYPLFRLFAPHPTDELDSPDPASQSVAVRRQKQVVAVDAAHGAVSGPHRVPQQTPSTQEADSGGDASLSGGIVETRIDVIRMKENACTESSADPQSNEFTSESATDAGSTEQQPMDEALNYLLRQLRTSQQKDAA</sequence>
<keyword evidence="2" id="KW-0812">Transmembrane</keyword>
<evidence type="ECO:0000259" key="3">
    <source>
        <dbReference type="Pfam" id="PF09835"/>
    </source>
</evidence>
<feature type="region of interest" description="Disordered" evidence="1">
    <location>
        <begin position="219"/>
        <end position="252"/>
    </location>
</feature>
<evidence type="ECO:0000256" key="2">
    <source>
        <dbReference type="SAM" id="Phobius"/>
    </source>
</evidence>
<dbReference type="InterPro" id="IPR018639">
    <property type="entry name" value="DUF2062"/>
</dbReference>
<dbReference type="EMBL" id="SJPV01000011">
    <property type="protein sequence ID" value="TWU32890.1"/>
    <property type="molecule type" value="Genomic_DNA"/>
</dbReference>
<dbReference type="OrthoDB" id="268259at2"/>
<dbReference type="InterPro" id="IPR019935">
    <property type="entry name" value="CHP03546"/>
</dbReference>